<protein>
    <submittedName>
        <fullName evidence="1">Acyl-CoA thioesterase</fullName>
        <ecNumber evidence="1">3.1.2.-</ecNumber>
    </submittedName>
</protein>
<dbReference type="InterPro" id="IPR051490">
    <property type="entry name" value="THEM6_lcsJ_thioesterase"/>
</dbReference>
<dbReference type="Pfam" id="PF13279">
    <property type="entry name" value="4HBT_2"/>
    <property type="match status" value="1"/>
</dbReference>
<dbReference type="Proteomes" id="UP001596122">
    <property type="component" value="Unassembled WGS sequence"/>
</dbReference>
<accession>A0ABW0GMY1</accession>
<reference evidence="2" key="1">
    <citation type="journal article" date="2019" name="Int. J. Syst. Evol. Microbiol.">
        <title>The Global Catalogue of Microorganisms (GCM) 10K type strain sequencing project: providing services to taxonomists for standard genome sequencing and annotation.</title>
        <authorList>
            <consortium name="The Broad Institute Genomics Platform"/>
            <consortium name="The Broad Institute Genome Sequencing Center for Infectious Disease"/>
            <person name="Wu L."/>
            <person name="Ma J."/>
        </authorList>
    </citation>
    <scope>NUCLEOTIDE SEQUENCE [LARGE SCALE GENOMIC DNA]</scope>
    <source>
        <strain evidence="2">CCUG 43114</strain>
    </source>
</reference>
<comment type="caution">
    <text evidence="1">The sequence shown here is derived from an EMBL/GenBank/DDBJ whole genome shotgun (WGS) entry which is preliminary data.</text>
</comment>
<dbReference type="EMBL" id="JBHSLD010000009">
    <property type="protein sequence ID" value="MFC5381312.1"/>
    <property type="molecule type" value="Genomic_DNA"/>
</dbReference>
<dbReference type="GO" id="GO:0016787">
    <property type="term" value="F:hydrolase activity"/>
    <property type="evidence" value="ECO:0007669"/>
    <property type="project" value="UniProtKB-KW"/>
</dbReference>
<gene>
    <name evidence="1" type="ORF">ACFPJ6_10960</name>
</gene>
<keyword evidence="2" id="KW-1185">Reference proteome</keyword>
<name>A0ABW0GMY1_9MICO</name>
<dbReference type="RefSeq" id="WP_340269204.1">
    <property type="nucleotide sequence ID" value="NZ_JBBEOG010000004.1"/>
</dbReference>
<dbReference type="SUPFAM" id="SSF54637">
    <property type="entry name" value="Thioesterase/thiol ester dehydrase-isomerase"/>
    <property type="match status" value="1"/>
</dbReference>
<keyword evidence="1" id="KW-0378">Hydrolase</keyword>
<dbReference type="PANTHER" id="PTHR12475:SF4">
    <property type="entry name" value="PROTEIN THEM6"/>
    <property type="match status" value="1"/>
</dbReference>
<dbReference type="PANTHER" id="PTHR12475">
    <property type="match status" value="1"/>
</dbReference>
<proteinExistence type="predicted"/>
<dbReference type="InterPro" id="IPR029069">
    <property type="entry name" value="HotDog_dom_sf"/>
</dbReference>
<organism evidence="1 2">
    <name type="scientific">Aquipuribacter nitratireducens</name>
    <dbReference type="NCBI Taxonomy" id="650104"/>
    <lineage>
        <taxon>Bacteria</taxon>
        <taxon>Bacillati</taxon>
        <taxon>Actinomycetota</taxon>
        <taxon>Actinomycetes</taxon>
        <taxon>Micrococcales</taxon>
        <taxon>Intrasporangiaceae</taxon>
        <taxon>Aquipuribacter</taxon>
    </lineage>
</organism>
<dbReference type="EC" id="3.1.2.-" evidence="1"/>
<evidence type="ECO:0000313" key="2">
    <source>
        <dbReference type="Proteomes" id="UP001596122"/>
    </source>
</evidence>
<dbReference type="CDD" id="cd00586">
    <property type="entry name" value="4HBT"/>
    <property type="match status" value="1"/>
</dbReference>
<dbReference type="Gene3D" id="3.10.129.10">
    <property type="entry name" value="Hotdog Thioesterase"/>
    <property type="match status" value="1"/>
</dbReference>
<sequence length="199" mass="21989">MNLWVRLVVLWLTARRRSRVDLLGECVTRFRVAPGDLDALGHVNNGRYLTLLDLARTDLLLRSGAHAVLHRRRWYPVVTAETIAFHRELRLGQPFTVTTRTLGWDDRSILLEQVFRRGRDGSGEVVAEAVVRALFLRVGGGRVPTADLLAASGHDGATSPALPDWAAAWHRAQDDLRAARRTAAPTPVPVPVSSAARRG</sequence>
<evidence type="ECO:0000313" key="1">
    <source>
        <dbReference type="EMBL" id="MFC5381312.1"/>
    </source>
</evidence>